<protein>
    <submittedName>
        <fullName evidence="2">Uncharacterized protein</fullName>
    </submittedName>
</protein>
<sequence>MIEGVTRVAAKHEKDKRDQASPVYGGSSHETDAVLPLRLPAISRAPLKRSVLVGRHQYRIANPIYF</sequence>
<accession>A0A834W1I9</accession>
<feature type="compositionally biased region" description="Basic and acidic residues" evidence="1">
    <location>
        <begin position="10"/>
        <end position="19"/>
    </location>
</feature>
<reference evidence="2" key="1">
    <citation type="submission" date="2020-09" db="EMBL/GenBank/DDBJ databases">
        <title>Genome-Enabled Discovery of Anthraquinone Biosynthesis in Senna tora.</title>
        <authorList>
            <person name="Kang S.-H."/>
            <person name="Pandey R.P."/>
            <person name="Lee C.-M."/>
            <person name="Sim J.-S."/>
            <person name="Jeong J.-T."/>
            <person name="Choi B.-S."/>
            <person name="Jung M."/>
            <person name="Ginzburg D."/>
            <person name="Zhao K."/>
            <person name="Won S.Y."/>
            <person name="Oh T.-J."/>
            <person name="Yu Y."/>
            <person name="Kim N.-H."/>
            <person name="Lee O.R."/>
            <person name="Lee T.-H."/>
            <person name="Bashyal P."/>
            <person name="Kim T.-S."/>
            <person name="Lee W.-H."/>
            <person name="Kawkins C."/>
            <person name="Kim C.-K."/>
            <person name="Kim J.S."/>
            <person name="Ahn B.O."/>
            <person name="Rhee S.Y."/>
            <person name="Sohng J.K."/>
        </authorList>
    </citation>
    <scope>NUCLEOTIDE SEQUENCE</scope>
    <source>
        <tissue evidence="2">Leaf</tissue>
    </source>
</reference>
<organism evidence="2 3">
    <name type="scientific">Senna tora</name>
    <dbReference type="NCBI Taxonomy" id="362788"/>
    <lineage>
        <taxon>Eukaryota</taxon>
        <taxon>Viridiplantae</taxon>
        <taxon>Streptophyta</taxon>
        <taxon>Embryophyta</taxon>
        <taxon>Tracheophyta</taxon>
        <taxon>Spermatophyta</taxon>
        <taxon>Magnoliopsida</taxon>
        <taxon>eudicotyledons</taxon>
        <taxon>Gunneridae</taxon>
        <taxon>Pentapetalae</taxon>
        <taxon>rosids</taxon>
        <taxon>fabids</taxon>
        <taxon>Fabales</taxon>
        <taxon>Fabaceae</taxon>
        <taxon>Caesalpinioideae</taxon>
        <taxon>Cassia clade</taxon>
        <taxon>Senna</taxon>
    </lineage>
</organism>
<name>A0A834W1I9_9FABA</name>
<comment type="caution">
    <text evidence="2">The sequence shown here is derived from an EMBL/GenBank/DDBJ whole genome shotgun (WGS) entry which is preliminary data.</text>
</comment>
<evidence type="ECO:0000313" key="3">
    <source>
        <dbReference type="Proteomes" id="UP000634136"/>
    </source>
</evidence>
<keyword evidence="3" id="KW-1185">Reference proteome</keyword>
<feature type="region of interest" description="Disordered" evidence="1">
    <location>
        <begin position="1"/>
        <end position="30"/>
    </location>
</feature>
<gene>
    <name evidence="2" type="ORF">G2W53_037831</name>
</gene>
<dbReference type="EMBL" id="JAAIUW010000012">
    <property type="protein sequence ID" value="KAF7805670.1"/>
    <property type="molecule type" value="Genomic_DNA"/>
</dbReference>
<evidence type="ECO:0000313" key="2">
    <source>
        <dbReference type="EMBL" id="KAF7805670.1"/>
    </source>
</evidence>
<dbReference type="Proteomes" id="UP000634136">
    <property type="component" value="Unassembled WGS sequence"/>
</dbReference>
<dbReference type="AlphaFoldDB" id="A0A834W1I9"/>
<proteinExistence type="predicted"/>
<evidence type="ECO:0000256" key="1">
    <source>
        <dbReference type="SAM" id="MobiDB-lite"/>
    </source>
</evidence>